<evidence type="ECO:0000313" key="2">
    <source>
        <dbReference type="EMBL" id="KAK8561941.1"/>
    </source>
</evidence>
<evidence type="ECO:0000313" key="3">
    <source>
        <dbReference type="Proteomes" id="UP001472677"/>
    </source>
</evidence>
<evidence type="ECO:0000256" key="1">
    <source>
        <dbReference type="SAM" id="MobiDB-lite"/>
    </source>
</evidence>
<proteinExistence type="predicted"/>
<accession>A0ABR2EIX2</accession>
<keyword evidence="3" id="KW-1185">Reference proteome</keyword>
<reference evidence="2 3" key="1">
    <citation type="journal article" date="2024" name="G3 (Bethesda)">
        <title>Genome assembly of Hibiscus sabdariffa L. provides insights into metabolisms of medicinal natural products.</title>
        <authorList>
            <person name="Kim T."/>
        </authorList>
    </citation>
    <scope>NUCLEOTIDE SEQUENCE [LARGE SCALE GENOMIC DNA]</scope>
    <source>
        <strain evidence="2">TK-2024</strain>
        <tissue evidence="2">Old leaves</tissue>
    </source>
</reference>
<sequence length="97" mass="11065">MWRNPLLQSYTRPTINWRYRQGQHITSGIIGDHSIIEEVVVDSEVFVVRVYEVRFLGIVTGKQGIQSKDKMVKEPVADVGESSSGSLETDDRWKKSV</sequence>
<protein>
    <submittedName>
        <fullName evidence="2">Uncharacterized protein</fullName>
    </submittedName>
</protein>
<name>A0ABR2EIX2_9ROSI</name>
<dbReference type="Proteomes" id="UP001472677">
    <property type="component" value="Unassembled WGS sequence"/>
</dbReference>
<comment type="caution">
    <text evidence="2">The sequence shown here is derived from an EMBL/GenBank/DDBJ whole genome shotgun (WGS) entry which is preliminary data.</text>
</comment>
<gene>
    <name evidence="2" type="ORF">V6N12_048996</name>
</gene>
<feature type="region of interest" description="Disordered" evidence="1">
    <location>
        <begin position="70"/>
        <end position="97"/>
    </location>
</feature>
<dbReference type="EMBL" id="JBBPBM010000013">
    <property type="protein sequence ID" value="KAK8561941.1"/>
    <property type="molecule type" value="Genomic_DNA"/>
</dbReference>
<organism evidence="2 3">
    <name type="scientific">Hibiscus sabdariffa</name>
    <name type="common">roselle</name>
    <dbReference type="NCBI Taxonomy" id="183260"/>
    <lineage>
        <taxon>Eukaryota</taxon>
        <taxon>Viridiplantae</taxon>
        <taxon>Streptophyta</taxon>
        <taxon>Embryophyta</taxon>
        <taxon>Tracheophyta</taxon>
        <taxon>Spermatophyta</taxon>
        <taxon>Magnoliopsida</taxon>
        <taxon>eudicotyledons</taxon>
        <taxon>Gunneridae</taxon>
        <taxon>Pentapetalae</taxon>
        <taxon>rosids</taxon>
        <taxon>malvids</taxon>
        <taxon>Malvales</taxon>
        <taxon>Malvaceae</taxon>
        <taxon>Malvoideae</taxon>
        <taxon>Hibiscus</taxon>
    </lineage>
</organism>